<dbReference type="eggNOG" id="COG5479">
    <property type="taxonomic scope" value="Bacteria"/>
</dbReference>
<organism evidence="1 2">
    <name type="scientific">Cellulomonas flavigena (strain ATCC 482 / DSM 20109 / BCRC 11376 / JCM 18109 / NBRC 3775 / NCIMB 8073 / NRS 134)</name>
    <dbReference type="NCBI Taxonomy" id="446466"/>
    <lineage>
        <taxon>Bacteria</taxon>
        <taxon>Bacillati</taxon>
        <taxon>Actinomycetota</taxon>
        <taxon>Actinomycetes</taxon>
        <taxon>Micrococcales</taxon>
        <taxon>Cellulomonadaceae</taxon>
        <taxon>Cellulomonas</taxon>
    </lineage>
</organism>
<sequence length="867" mass="89657">MTPRRAPWAGALLRRLLLAAAVTLGAVVAGAGGATAADLANFRPGNIISDQVFFAGDWMGEAAVQQFLDEKGSGCRIGADGAACLKDYRTTTQDRAPDDRCRGGYAGRADERASAIIAKVAHGCGINAQVLLVTLQKEQGLVTTTGAAATDARYRKAMGFGCPDTAACDARYYGFFNQVYQAAWQFKNYQLNPTRYAHRAGMTNNVRFHPNAACGSSPVHIENQATAGLYNYTPYQPNGAALAAGYGTGDACSSYGNRNFWNYFTDWFGPTHGYSVSPQMTQEWNRLGGPRGDLGVPVEPQRCGLRPDGCSQRFSNGTMYWSPSTGARAAGGLIHARWASSGGLSGSGIGYPTTSVLSCPASGCLQRFQSGAVAWSSATGAHLVGGLLYQRWAASGLLDSGIGYPTSTVLGCDGGVGCAQAFQRGTIAWSSATGAHLVGGILHSAWQARGGPASSLGYPTSTTLACSPTLGCPQSFRNGLLVWAQSTGTRAVPEPLASAWTAAGGIHEGIGLPTESLEECPATGCLQRFARGAMAWSGSGDAHLIGGIIYSRWVASGGLDSGIGYPVSTVQACDAGTGCVQRFQRGAVAWSGATGAQLVGGLIWERWRVSGVEKAGIGMPTSTVLGCGTQGCEQTFQRGSVAWSPATGAHLVGGMIHSRWRALGGTSSPLGFPTSTVLACTAPGCTQTFTGGAVAWTPAAGAHAVWGPVRDAWEAAGGESRLGRPVTTAPTCTTSCVQEFERGAVDWTQARGAQLLVGPIFERWRSSGGTDSGLGQALDSSGTCDQAAGCVQRFQYGAIASSVHGAHLVGGQIHRLWSSLGAERSALGYPRTTVLACDGAAGCTQEFDGGAIRWTAATGAQVVAGRP</sequence>
<keyword evidence="2" id="KW-1185">Reference proteome</keyword>
<dbReference type="AlphaFoldDB" id="D5UHE9"/>
<dbReference type="STRING" id="446466.Cfla_2380"/>
<protein>
    <submittedName>
        <fullName evidence="1">LGFP repeat protein</fullName>
    </submittedName>
</protein>
<dbReference type="Proteomes" id="UP000000849">
    <property type="component" value="Chromosome"/>
</dbReference>
<dbReference type="OrthoDB" id="9764271at2"/>
<dbReference type="EMBL" id="CP001964">
    <property type="protein sequence ID" value="ADG75270.1"/>
    <property type="molecule type" value="Genomic_DNA"/>
</dbReference>
<accession>D5UHE9</accession>
<dbReference type="InterPro" id="IPR013207">
    <property type="entry name" value="LGFP"/>
</dbReference>
<dbReference type="RefSeq" id="WP_013117604.1">
    <property type="nucleotide sequence ID" value="NC_014151.1"/>
</dbReference>
<evidence type="ECO:0000313" key="1">
    <source>
        <dbReference type="EMBL" id="ADG75270.1"/>
    </source>
</evidence>
<evidence type="ECO:0000313" key="2">
    <source>
        <dbReference type="Proteomes" id="UP000000849"/>
    </source>
</evidence>
<proteinExistence type="predicted"/>
<dbReference type="KEGG" id="cfl:Cfla_2380"/>
<gene>
    <name evidence="1" type="ordered locus">Cfla_2380</name>
</gene>
<dbReference type="Pfam" id="PF08310">
    <property type="entry name" value="LGFP"/>
    <property type="match status" value="11"/>
</dbReference>
<dbReference type="HOGENOM" id="CLU_330580_0_0_11"/>
<name>D5UHE9_CELFN</name>
<reference evidence="1 2" key="1">
    <citation type="journal article" date="2010" name="Stand. Genomic Sci.">
        <title>Complete genome sequence of Cellulomonas flavigena type strain (134).</title>
        <authorList>
            <person name="Abt B."/>
            <person name="Foster B."/>
            <person name="Lapidus A."/>
            <person name="Clum A."/>
            <person name="Sun H."/>
            <person name="Pukall R."/>
            <person name="Lucas S."/>
            <person name="Glavina Del Rio T."/>
            <person name="Nolan M."/>
            <person name="Tice H."/>
            <person name="Cheng J.F."/>
            <person name="Pitluck S."/>
            <person name="Liolios K."/>
            <person name="Ivanova N."/>
            <person name="Mavromatis K."/>
            <person name="Ovchinnikova G."/>
            <person name="Pati A."/>
            <person name="Goodwin L."/>
            <person name="Chen A."/>
            <person name="Palaniappan K."/>
            <person name="Land M."/>
            <person name="Hauser L."/>
            <person name="Chang Y.J."/>
            <person name="Jeffries C.D."/>
            <person name="Rohde M."/>
            <person name="Goker M."/>
            <person name="Woyke T."/>
            <person name="Bristow J."/>
            <person name="Eisen J.A."/>
            <person name="Markowitz V."/>
            <person name="Hugenholtz P."/>
            <person name="Kyrpides N.C."/>
            <person name="Klenk H.P."/>
        </authorList>
    </citation>
    <scope>NUCLEOTIDE SEQUENCE [LARGE SCALE GENOMIC DNA]</scope>
    <source>
        <strain evidence="2">ATCC 482 / DSM 20109 / BCRC 11376 / JCM 18109 / NBRC 3775 / NCIMB 8073 / NRS 134</strain>
    </source>
</reference>